<comment type="caution">
    <text evidence="1">The sequence shown here is derived from an EMBL/GenBank/DDBJ whole genome shotgun (WGS) entry which is preliminary data.</text>
</comment>
<sequence>MMVMSAPPAPRAMRRAHEEFLTRGWLAPSVRDVVAASWRRSARIGVDPEHPAPPVDISAVDLTSLRRDHPLAVAIPVVRSLLIEPEAGWIAALTDAEGRLLWIDGDRDVRAAVERVGFVEGALWREDVAGTNAPGTALATGRAVQVLGAEHWSRPVHGLNCAAAPVHAADGSVLGVLDITGGAPVGSGMARSLVRATVAAVEAILLGSTAEGSAGRAPTAPRPHLQVLGGSGHLRGGGGGPAALTGRHAEILLLLTEHRQGLTAEELAVLLSGSELSTVAVRAEVSRMRRSLGVLVSHSRPYRVDDGVHTDVDAVRAALAVGDLARALASCPGPVLPRSDAPGVERVRADLEADLRAAVHASRDAGAIARWTASESGAEDWWAWERLARVAAPGSAAGLRAAERLARGVATG</sequence>
<reference evidence="1 2" key="1">
    <citation type="submission" date="2018-11" db="EMBL/GenBank/DDBJ databases">
        <title>Complete genome sequencing of the Actinobacteria Serinibacter sp. K3-2.</title>
        <authorList>
            <person name="Rakitin A.L."/>
            <person name="Beletsky A.V."/>
            <person name="Mardanov A.V."/>
            <person name="Ravin N.V."/>
            <person name="Gromova A.S."/>
            <person name="Filippova S.N."/>
            <person name="Gal'Chenko V.F."/>
        </authorList>
    </citation>
    <scope>NUCLEOTIDE SEQUENCE [LARGE SCALE GENOMIC DNA]</scope>
    <source>
        <strain evidence="1 2">K3-2</strain>
    </source>
</reference>
<dbReference type="Gene3D" id="3.30.450.40">
    <property type="match status" value="1"/>
</dbReference>
<dbReference type="Proteomes" id="UP000297318">
    <property type="component" value="Unassembled WGS sequence"/>
</dbReference>
<keyword evidence="2" id="KW-1185">Reference proteome</keyword>
<gene>
    <name evidence="1" type="ORF">SERN_0316</name>
</gene>
<dbReference type="EMBL" id="RHPJ01000001">
    <property type="protein sequence ID" value="TGO06124.1"/>
    <property type="molecule type" value="Genomic_DNA"/>
</dbReference>
<dbReference type="AlphaFoldDB" id="A0A4Z1E289"/>
<protein>
    <submittedName>
        <fullName evidence="1">GAF domain-containing protein / Signal transduction response regulator</fullName>
    </submittedName>
</protein>
<accession>A0A4Z1E289</accession>
<evidence type="ECO:0000313" key="1">
    <source>
        <dbReference type="EMBL" id="TGO06124.1"/>
    </source>
</evidence>
<organism evidence="1 2">
    <name type="scientific">Serinibacter arcticus</name>
    <dbReference type="NCBI Taxonomy" id="1655435"/>
    <lineage>
        <taxon>Bacteria</taxon>
        <taxon>Bacillati</taxon>
        <taxon>Actinomycetota</taxon>
        <taxon>Actinomycetes</taxon>
        <taxon>Micrococcales</taxon>
        <taxon>Beutenbergiaceae</taxon>
        <taxon>Serinibacter</taxon>
    </lineage>
</organism>
<dbReference type="InterPro" id="IPR029016">
    <property type="entry name" value="GAF-like_dom_sf"/>
</dbReference>
<proteinExistence type="predicted"/>
<name>A0A4Z1E289_9MICO</name>
<evidence type="ECO:0000313" key="2">
    <source>
        <dbReference type="Proteomes" id="UP000297318"/>
    </source>
</evidence>